<dbReference type="SUPFAM" id="SSF52058">
    <property type="entry name" value="L domain-like"/>
    <property type="match status" value="2"/>
</dbReference>
<gene>
    <name evidence="1" type="ORF">JIN82_06805</name>
</gene>
<accession>A0A8J7SM49</accession>
<keyword evidence="2" id="KW-1185">Reference proteome</keyword>
<dbReference type="PANTHER" id="PTHR45661:SF3">
    <property type="entry name" value="IG-LIKE DOMAIN-CONTAINING PROTEIN"/>
    <property type="match status" value="1"/>
</dbReference>
<evidence type="ECO:0000313" key="2">
    <source>
        <dbReference type="Proteomes" id="UP000624703"/>
    </source>
</evidence>
<dbReference type="Pfam" id="PF13306">
    <property type="entry name" value="LRR_5"/>
    <property type="match status" value="3"/>
</dbReference>
<dbReference type="Gene3D" id="3.80.10.10">
    <property type="entry name" value="Ribonuclease Inhibitor"/>
    <property type="match status" value="3"/>
</dbReference>
<reference evidence="1" key="1">
    <citation type="submission" date="2021-01" db="EMBL/GenBank/DDBJ databases">
        <title>Modified the classification status of verrucomicrobia.</title>
        <authorList>
            <person name="Feng X."/>
        </authorList>
    </citation>
    <scope>NUCLEOTIDE SEQUENCE</scope>
    <source>
        <strain evidence="1">_KCTC 22039</strain>
    </source>
</reference>
<dbReference type="InterPro" id="IPR053139">
    <property type="entry name" value="Surface_bspA-like"/>
</dbReference>
<evidence type="ECO:0000313" key="1">
    <source>
        <dbReference type="EMBL" id="MBK1790863.1"/>
    </source>
</evidence>
<dbReference type="PANTHER" id="PTHR45661">
    <property type="entry name" value="SURFACE ANTIGEN"/>
    <property type="match status" value="1"/>
</dbReference>
<dbReference type="InterPro" id="IPR032675">
    <property type="entry name" value="LRR_dom_sf"/>
</dbReference>
<organism evidence="1 2">
    <name type="scientific">Persicirhabdus sediminis</name>
    <dbReference type="NCBI Taxonomy" id="454144"/>
    <lineage>
        <taxon>Bacteria</taxon>
        <taxon>Pseudomonadati</taxon>
        <taxon>Verrucomicrobiota</taxon>
        <taxon>Verrucomicrobiia</taxon>
        <taxon>Verrucomicrobiales</taxon>
        <taxon>Verrucomicrobiaceae</taxon>
        <taxon>Persicirhabdus</taxon>
    </lineage>
</organism>
<dbReference type="Proteomes" id="UP000624703">
    <property type="component" value="Unassembled WGS sequence"/>
</dbReference>
<protein>
    <submittedName>
        <fullName evidence="1">Leucine-rich repeat protein</fullName>
    </submittedName>
</protein>
<comment type="caution">
    <text evidence="1">The sequence shown here is derived from an EMBL/GenBank/DDBJ whole genome shotgun (WGS) entry which is preliminary data.</text>
</comment>
<dbReference type="InterPro" id="IPR026906">
    <property type="entry name" value="LRR_5"/>
</dbReference>
<dbReference type="RefSeq" id="WP_200310886.1">
    <property type="nucleotide sequence ID" value="NZ_JAENIM010000034.1"/>
</dbReference>
<dbReference type="AlphaFoldDB" id="A0A8J7SM49"/>
<dbReference type="EMBL" id="JAENIM010000034">
    <property type="protein sequence ID" value="MBK1790863.1"/>
    <property type="molecule type" value="Genomic_DNA"/>
</dbReference>
<name>A0A8J7SM49_9BACT</name>
<sequence>MAALQPSLAADIDDLQWSIQDDETIIIERCNDKASGELIIPEKIEGHLVKVIQQHAFDGCDLLTKIELPDSVIEIGASAFCECRSLVSIQLSSNLQSIGSDAFVACVSLNEVVIPASVGHIGQRAFVACESLTDIYFEGDAPSINSYIFEDIIEGEVEYWVTVHCRDTASGFYHEHWGGGIVLSSPFLYGIEALSYFELDGAIHIESCDTSFSGAMNIPDYIDQLPVLVIEDGAFKNCSSITSVELPAYLTDIGEEAFSDCTQMKSIEFQLKVRNIGPDAFASCEVLESVTLPSQIARIDSGTFSCCYKLQSINIPSGVDSIGDAAFLDCISLVEISIPSSVKSIGQRAFYYCEKMETISLSEGIESIGAYAFINCSSLGKVRLPGSVEALATSTFAGCSSLQELILSEGLLTIGSNIIASCTSLRMLDLPASVERIDEGAFTHSSLGAINVTTGNVSYSSVDGVLFDAAQKHLIFYPVDKKLSVYHLPDSVESIAEQAFWGCTYIESMVIPTSVNNLSVSAVSWCLALRAVYFLGDAPAGSEAFNNLPNEFIIYYFSDRTGFTSPNWMGVKSEEIDRSIYPEAEWLISQNRDHDVDVFADDSGDGVSLFMAKALGLDPDDHLASQMPQADLQQETVEITFKAEELGVDYFVEQSHNLIDWDSQGVSLTPINADGEITASVPATETKVFLRLVVARAGLE</sequence>
<proteinExistence type="predicted"/>